<dbReference type="EMBL" id="VBAN01000416">
    <property type="protein sequence ID" value="TMI78465.1"/>
    <property type="molecule type" value="Genomic_DNA"/>
</dbReference>
<feature type="domain" description="Putative zinc-finger" evidence="1">
    <location>
        <begin position="3"/>
        <end position="36"/>
    </location>
</feature>
<gene>
    <name evidence="2" type="primary">rsrA</name>
    <name evidence="2" type="ORF">E6H03_12010</name>
</gene>
<organism evidence="2 3">
    <name type="scientific">Candidatus Segetimicrobium genomatis</name>
    <dbReference type="NCBI Taxonomy" id="2569760"/>
    <lineage>
        <taxon>Bacteria</taxon>
        <taxon>Bacillati</taxon>
        <taxon>Candidatus Sysuimicrobiota</taxon>
        <taxon>Candidatus Sysuimicrobiia</taxon>
        <taxon>Candidatus Sysuimicrobiales</taxon>
        <taxon>Candidatus Segetimicrobiaceae</taxon>
        <taxon>Candidatus Segetimicrobium</taxon>
    </lineage>
</organism>
<reference evidence="2 3" key="1">
    <citation type="journal article" date="2019" name="Nat. Microbiol.">
        <title>Mediterranean grassland soil C-N compound turnover is dependent on rainfall and depth, and is mediated by genomically divergent microorganisms.</title>
        <authorList>
            <person name="Diamond S."/>
            <person name="Andeer P.F."/>
            <person name="Li Z."/>
            <person name="Crits-Christoph A."/>
            <person name="Burstein D."/>
            <person name="Anantharaman K."/>
            <person name="Lane K.R."/>
            <person name="Thomas B.C."/>
            <person name="Pan C."/>
            <person name="Northen T.R."/>
            <person name="Banfield J.F."/>
        </authorList>
    </citation>
    <scope>NUCLEOTIDE SEQUENCE [LARGE SCALE GENOMIC DNA]</scope>
    <source>
        <strain evidence="2">NP_6</strain>
    </source>
</reference>
<evidence type="ECO:0000313" key="3">
    <source>
        <dbReference type="Proteomes" id="UP000318093"/>
    </source>
</evidence>
<protein>
    <submittedName>
        <fullName evidence="2">Mycothiol system anti-sigma-R factor</fullName>
    </submittedName>
</protein>
<name>A0A537J4P1_9BACT</name>
<evidence type="ECO:0000259" key="1">
    <source>
        <dbReference type="Pfam" id="PF13490"/>
    </source>
</evidence>
<dbReference type="InterPro" id="IPR027383">
    <property type="entry name" value="Znf_put"/>
</dbReference>
<comment type="caution">
    <text evidence="2">The sequence shown here is derived from an EMBL/GenBank/DDBJ whole genome shotgun (WGS) entry which is preliminary data.</text>
</comment>
<dbReference type="InterPro" id="IPR024020">
    <property type="entry name" value="Anit_sigma_mycothiol_RsrA"/>
</dbReference>
<dbReference type="Pfam" id="PF13490">
    <property type="entry name" value="zf-HC2"/>
    <property type="match status" value="1"/>
</dbReference>
<evidence type="ECO:0000313" key="2">
    <source>
        <dbReference type="EMBL" id="TMI78465.1"/>
    </source>
</evidence>
<dbReference type="NCBIfam" id="TIGR03988">
    <property type="entry name" value="antisig_RsrA"/>
    <property type="match status" value="1"/>
</dbReference>
<accession>A0A537J4P1</accession>
<dbReference type="Proteomes" id="UP000318093">
    <property type="component" value="Unassembled WGS sequence"/>
</dbReference>
<sequence>MDCEKALEKLWQFLDRELDGESSTELQQHLEECRHCFSLAEFEQRLRAMVRRSCTGEHAPPELKERLSKLIRLF</sequence>
<proteinExistence type="predicted"/>
<dbReference type="AlphaFoldDB" id="A0A537J4P1"/>